<gene>
    <name evidence="2" type="primary">SPAC227.17c</name>
    <name evidence="2" type="ORF">LOC62_06G008371</name>
</gene>
<dbReference type="PANTHER" id="PTHR28052:SF1">
    <property type="entry name" value="UPF0545 PROTEIN C22ORF39"/>
    <property type="match status" value="1"/>
</dbReference>
<dbReference type="RefSeq" id="XP_062630883.1">
    <property type="nucleotide sequence ID" value="XM_062774899.1"/>
</dbReference>
<evidence type="ECO:0000256" key="1">
    <source>
        <dbReference type="SAM" id="MobiDB-lite"/>
    </source>
</evidence>
<protein>
    <submittedName>
        <fullName evidence="2">Purtative protein</fullName>
    </submittedName>
</protein>
<dbReference type="PANTHER" id="PTHR28052">
    <property type="entry name" value="UPF0545 PROTEIN C22ORF39"/>
    <property type="match status" value="1"/>
</dbReference>
<dbReference type="InterPro" id="IPR021475">
    <property type="entry name" value="Pants/Emi1-like"/>
</dbReference>
<dbReference type="Pfam" id="PF11326">
    <property type="entry name" value="PANTS-like"/>
    <property type="match status" value="1"/>
</dbReference>
<evidence type="ECO:0000313" key="3">
    <source>
        <dbReference type="Proteomes" id="UP000827549"/>
    </source>
</evidence>
<keyword evidence="3" id="KW-1185">Reference proteome</keyword>
<name>A0AAF0YFT2_9TREE</name>
<dbReference type="GeneID" id="87811537"/>
<dbReference type="AlphaFoldDB" id="A0AAF0YFT2"/>
<feature type="compositionally biased region" description="Low complexity" evidence="1">
    <location>
        <begin position="20"/>
        <end position="51"/>
    </location>
</feature>
<organism evidence="2 3">
    <name type="scientific">Vanrija pseudolonga</name>
    <dbReference type="NCBI Taxonomy" id="143232"/>
    <lineage>
        <taxon>Eukaryota</taxon>
        <taxon>Fungi</taxon>
        <taxon>Dikarya</taxon>
        <taxon>Basidiomycota</taxon>
        <taxon>Agaricomycotina</taxon>
        <taxon>Tremellomycetes</taxon>
        <taxon>Trichosporonales</taxon>
        <taxon>Trichosporonaceae</taxon>
        <taxon>Vanrija</taxon>
    </lineage>
</organism>
<feature type="region of interest" description="Disordered" evidence="1">
    <location>
        <begin position="1"/>
        <end position="51"/>
    </location>
</feature>
<sequence length="194" mass="21459">MRWNIFGSGDAGPSTAGEGAAPVAAPAPAVPATPASTAPTTTAAPADPAAAAASAAPAPPHLLNRYEATLAQEEAYQGAQYPQFEDVPGCMRLFDEFLMCYALLPQLRNMYRYGELHDCTYKFEDFKYCMSLKGEDTEARRQLWIKRKAEWWAKRRVGESSEDVWEARTEPLKNFPPLYDDPSEPPVNRAGNRE</sequence>
<feature type="region of interest" description="Disordered" evidence="1">
    <location>
        <begin position="172"/>
        <end position="194"/>
    </location>
</feature>
<reference evidence="2" key="1">
    <citation type="submission" date="2023-10" db="EMBL/GenBank/DDBJ databases">
        <authorList>
            <person name="Noh H."/>
        </authorList>
    </citation>
    <scope>NUCLEOTIDE SEQUENCE</scope>
    <source>
        <strain evidence="2">DUCC4014</strain>
    </source>
</reference>
<evidence type="ECO:0000313" key="2">
    <source>
        <dbReference type="EMBL" id="WOO84857.1"/>
    </source>
</evidence>
<proteinExistence type="predicted"/>
<accession>A0AAF0YFT2</accession>
<dbReference type="EMBL" id="CP086719">
    <property type="protein sequence ID" value="WOO84857.1"/>
    <property type="molecule type" value="Genomic_DNA"/>
</dbReference>
<dbReference type="Proteomes" id="UP000827549">
    <property type="component" value="Chromosome 6"/>
</dbReference>